<dbReference type="EMBL" id="BROD01000001">
    <property type="protein sequence ID" value="GKX67104.1"/>
    <property type="molecule type" value="Genomic_DNA"/>
</dbReference>
<proteinExistence type="predicted"/>
<accession>A0ACB5RDY1</accession>
<sequence>MAKAKFKVTLASVLCGTLFLTPILSSNSARANTTGDPAKIDEYQQRFLTMWNKIHDSKNGYFKDFTSDGKTLKVPYHSVETLMCEAPDYGHETTSEAYSYYMWLEAMYGKFTKDWSKFNDSWDSAEKYIIPQSKDQPGMSKYNPNSPATLANEYLTTDKYPSKLQFGAPVGQDPISDELKNAYGTSEMYGMHWLLDTDNWYGFGNHNDGTNTSPSYINTFQRGPSESVWKTVPQPSWDEFKFGGKNGYLDLFTGDNSYSKQWRYTDAPDADSRAIQATYWADEWAKEQGASVSNDVTKASKMGDYLRYSMFDKYFKNIGVGSGQPSNTSEHYLLSWYYAWGGAADGGWSWKIGSSHNHFGYQNPMAAWVMSKDSDFKPKSANGASDWDKSLTRQLEFYQWLQSSEGAIAGGATNSVTTESGSYSQYPAGTPTFYGMAYDWQPVYHDPPSNNWFGMQVWSMQRVAEYYYQTGDKRAQAVLDKWTKWVKDVVQLNSDGSYAIPSNLSWSGQPDTWNGTYTGNPGLHVKVSDYTQDVGTTSSLADTLLYYSAATKKYSQYDDASRQLAKDLLDRMWNLYKDDKGVSVPEARADYKNFFDTDVFVPQSYSGKMPNGDAIKSGIKFIDIRSKYKLDPDFKKVEDAYKNGTAPVFNYHRFWAQSQVALANGTYSILFKPSVSLKGDVNDDNKIDINDYVLLQKVVSGKAQDGYDKDNADVNSDGKINSKDLLALRQLITAKQTK</sequence>
<organism evidence="1 2">
    <name type="scientific">Inconstantimicrobium mannanitabidum</name>
    <dbReference type="NCBI Taxonomy" id="1604901"/>
    <lineage>
        <taxon>Bacteria</taxon>
        <taxon>Bacillati</taxon>
        <taxon>Bacillota</taxon>
        <taxon>Clostridia</taxon>
        <taxon>Eubacteriales</taxon>
        <taxon>Clostridiaceae</taxon>
        <taxon>Inconstantimicrobium</taxon>
    </lineage>
</organism>
<evidence type="ECO:0000313" key="1">
    <source>
        <dbReference type="EMBL" id="GKX67104.1"/>
    </source>
</evidence>
<keyword evidence="2" id="KW-1185">Reference proteome</keyword>
<dbReference type="Proteomes" id="UP001058074">
    <property type="component" value="Unassembled WGS sequence"/>
</dbReference>
<protein>
    <submittedName>
        <fullName evidence="1">Endoglucanase</fullName>
    </submittedName>
</protein>
<evidence type="ECO:0000313" key="2">
    <source>
        <dbReference type="Proteomes" id="UP001058074"/>
    </source>
</evidence>
<comment type="caution">
    <text evidence="1">The sequence shown here is derived from an EMBL/GenBank/DDBJ whole genome shotgun (WGS) entry which is preliminary data.</text>
</comment>
<reference evidence="1" key="1">
    <citation type="journal article" date="2025" name="Int. J. Syst. Evol. Microbiol.">
        <title>Inconstantimicrobium mannanitabidum sp. nov., a novel member of the family Clostridiaceae isolated from anoxic soil under the treatment of reductive soil disinfestation.</title>
        <authorList>
            <person name="Ueki A."/>
            <person name="Tonouchi A."/>
            <person name="Honma S."/>
            <person name="Kaku N."/>
            <person name="Ueki K."/>
        </authorList>
    </citation>
    <scope>NUCLEOTIDE SEQUENCE</scope>
    <source>
        <strain evidence="1">TW13</strain>
    </source>
</reference>
<gene>
    <name evidence="1" type="ORF">rsdtw13_23620</name>
</gene>
<name>A0ACB5RDY1_9CLOT</name>